<dbReference type="Proteomes" id="UP001163321">
    <property type="component" value="Chromosome 6"/>
</dbReference>
<sequence>MTNATHLEARTGREDVQAQQNTRAKVAFITCNCSAYKAIRSLTTAEVLMPLEIKANRKKTVEDVSYTRAKPSQGARTGVPCQRCEDQWI</sequence>
<gene>
    <name evidence="1" type="ORF">PsorP6_009976</name>
</gene>
<dbReference type="EMBL" id="CM047585">
    <property type="protein sequence ID" value="KAI9910109.1"/>
    <property type="molecule type" value="Genomic_DNA"/>
</dbReference>
<accession>A0ACC0VUE7</accession>
<evidence type="ECO:0000313" key="2">
    <source>
        <dbReference type="Proteomes" id="UP001163321"/>
    </source>
</evidence>
<comment type="caution">
    <text evidence="1">The sequence shown here is derived from an EMBL/GenBank/DDBJ whole genome shotgun (WGS) entry which is preliminary data.</text>
</comment>
<evidence type="ECO:0000313" key="1">
    <source>
        <dbReference type="EMBL" id="KAI9910109.1"/>
    </source>
</evidence>
<keyword evidence="2" id="KW-1185">Reference proteome</keyword>
<reference evidence="1 2" key="1">
    <citation type="journal article" date="2022" name="bioRxiv">
        <title>The genome of the oomycete Peronosclerospora sorghi, a cosmopolitan pathogen of maize and sorghum, is inflated with dispersed pseudogenes.</title>
        <authorList>
            <person name="Fletcher K."/>
            <person name="Martin F."/>
            <person name="Isakeit T."/>
            <person name="Cavanaugh K."/>
            <person name="Magill C."/>
            <person name="Michelmore R."/>
        </authorList>
    </citation>
    <scope>NUCLEOTIDE SEQUENCE [LARGE SCALE GENOMIC DNA]</scope>
    <source>
        <strain evidence="1">P6</strain>
    </source>
</reference>
<proteinExistence type="predicted"/>
<name>A0ACC0VUE7_9STRA</name>
<protein>
    <submittedName>
        <fullName evidence="1">Uncharacterized protein</fullName>
    </submittedName>
</protein>
<organism evidence="1 2">
    <name type="scientific">Peronosclerospora sorghi</name>
    <dbReference type="NCBI Taxonomy" id="230839"/>
    <lineage>
        <taxon>Eukaryota</taxon>
        <taxon>Sar</taxon>
        <taxon>Stramenopiles</taxon>
        <taxon>Oomycota</taxon>
        <taxon>Peronosporomycetes</taxon>
        <taxon>Peronosporales</taxon>
        <taxon>Peronosporaceae</taxon>
        <taxon>Peronosclerospora</taxon>
    </lineage>
</organism>